<keyword evidence="1" id="KW-1133">Transmembrane helix</keyword>
<dbReference type="InterPro" id="IPR007658">
    <property type="entry name" value="DUF594"/>
</dbReference>
<reference evidence="3 4" key="1">
    <citation type="submission" date="2012-08" db="EMBL/GenBank/DDBJ databases">
        <title>Oryza genome evolution.</title>
        <authorList>
            <person name="Wing R.A."/>
        </authorList>
    </citation>
    <scope>NUCLEOTIDE SEQUENCE</scope>
</reference>
<dbReference type="Pfam" id="PF13968">
    <property type="entry name" value="DUF4220"/>
    <property type="match status" value="1"/>
</dbReference>
<accession>A0A0D9WW63</accession>
<dbReference type="PANTHER" id="PTHR31325">
    <property type="entry name" value="OS01G0798800 PROTEIN-RELATED"/>
    <property type="match status" value="1"/>
</dbReference>
<evidence type="ECO:0000313" key="3">
    <source>
        <dbReference type="EnsemblPlants" id="LPERR07G04500.1"/>
    </source>
</evidence>
<sequence>MADNNLWLRHLLNLVVQVGLAAYVFWKSDEMHSMQLLVSGVLVFVAGVIKYGERTWSLKCGRFKSLESSTGKHYNYKKGFPEAKDSDYDYTKTLLNALSSMQNVHNVFAARNPFLTGTDSSSSITAPDAVHDTKKLLKVVELELAMIYDDLYKKALVLRTRIGIILRCIAHTCSFVAFAFFITSDKQRYNRVDVAITYSLFIGAIFLDLSSMFIFIMSPWTWVWLKALKCNWLASLSWFLFSSDIGWPEKRPRWSNSIGQYDLLSWVSGGDNKPRSCNQQVMFQVRKLVSLVGVGKENLFWMSKILDTKNVEADEKIMEFVVKGISQLRNEFSEETRQQWPNLSPLLKKIRIYYVVDIGCAILVMHIFTTAFLNSMKHTTGGKANDMVEVCRKLSNYMMYLFVNNPSMLPLNASSEATVAEFAKSFAKSRRELSSNLTIGGLYKIIEKHLDDEKPSRGTLEELYKMVLDADVKPSEGALEEMAAMWLRLLIFSAGRSNGKVHAAELAKGGELITFTWLLMAREGLGESESKRVRMTSTISFDDSAGADTDLKEAYAFFFPG</sequence>
<protein>
    <recommendedName>
        <fullName evidence="2">DUF4220 domain-containing protein</fullName>
    </recommendedName>
</protein>
<dbReference type="Proteomes" id="UP000032180">
    <property type="component" value="Chromosome 7"/>
</dbReference>
<reference evidence="3" key="3">
    <citation type="submission" date="2015-04" db="UniProtKB">
        <authorList>
            <consortium name="EnsemblPlants"/>
        </authorList>
    </citation>
    <scope>IDENTIFICATION</scope>
</reference>
<keyword evidence="1" id="KW-0812">Transmembrane</keyword>
<organism evidence="3 4">
    <name type="scientific">Leersia perrieri</name>
    <dbReference type="NCBI Taxonomy" id="77586"/>
    <lineage>
        <taxon>Eukaryota</taxon>
        <taxon>Viridiplantae</taxon>
        <taxon>Streptophyta</taxon>
        <taxon>Embryophyta</taxon>
        <taxon>Tracheophyta</taxon>
        <taxon>Spermatophyta</taxon>
        <taxon>Magnoliopsida</taxon>
        <taxon>Liliopsida</taxon>
        <taxon>Poales</taxon>
        <taxon>Poaceae</taxon>
        <taxon>BOP clade</taxon>
        <taxon>Oryzoideae</taxon>
        <taxon>Oryzeae</taxon>
        <taxon>Oryzinae</taxon>
        <taxon>Leersia</taxon>
    </lineage>
</organism>
<name>A0A0D9WW63_9ORYZ</name>
<dbReference type="EnsemblPlants" id="LPERR07G04500.1">
    <property type="protein sequence ID" value="LPERR07G04500.1"/>
    <property type="gene ID" value="LPERR07G04500"/>
</dbReference>
<feature type="transmembrane region" description="Helical" evidence="1">
    <location>
        <begin position="7"/>
        <end position="26"/>
    </location>
</feature>
<evidence type="ECO:0000256" key="1">
    <source>
        <dbReference type="SAM" id="Phobius"/>
    </source>
</evidence>
<dbReference type="HOGENOM" id="CLU_009180_6_1_1"/>
<feature type="transmembrane region" description="Helical" evidence="1">
    <location>
        <begin position="352"/>
        <end position="373"/>
    </location>
</feature>
<dbReference type="STRING" id="77586.A0A0D9WW63"/>
<dbReference type="Gramene" id="LPERR07G04500.1">
    <property type="protein sequence ID" value="LPERR07G04500.1"/>
    <property type="gene ID" value="LPERR07G04500"/>
</dbReference>
<keyword evidence="4" id="KW-1185">Reference proteome</keyword>
<reference evidence="4" key="2">
    <citation type="submission" date="2013-12" db="EMBL/GenBank/DDBJ databases">
        <authorList>
            <person name="Yu Y."/>
            <person name="Lee S."/>
            <person name="de Baynast K."/>
            <person name="Wissotski M."/>
            <person name="Liu L."/>
            <person name="Talag J."/>
            <person name="Goicoechea J."/>
            <person name="Angelova A."/>
            <person name="Jetty R."/>
            <person name="Kudrna D."/>
            <person name="Golser W."/>
            <person name="Rivera L."/>
            <person name="Zhang J."/>
            <person name="Wing R."/>
        </authorList>
    </citation>
    <scope>NUCLEOTIDE SEQUENCE</scope>
</reference>
<feature type="transmembrane region" description="Helical" evidence="1">
    <location>
        <begin position="32"/>
        <end position="52"/>
    </location>
</feature>
<evidence type="ECO:0000259" key="2">
    <source>
        <dbReference type="Pfam" id="PF13968"/>
    </source>
</evidence>
<feature type="transmembrane region" description="Helical" evidence="1">
    <location>
        <begin position="195"/>
        <end position="216"/>
    </location>
</feature>
<keyword evidence="1" id="KW-0472">Membrane</keyword>
<dbReference type="Pfam" id="PF04578">
    <property type="entry name" value="DUF594"/>
    <property type="match status" value="1"/>
</dbReference>
<proteinExistence type="predicted"/>
<feature type="transmembrane region" description="Helical" evidence="1">
    <location>
        <begin position="164"/>
        <end position="183"/>
    </location>
</feature>
<dbReference type="InterPro" id="IPR025315">
    <property type="entry name" value="DUF4220"/>
</dbReference>
<evidence type="ECO:0000313" key="4">
    <source>
        <dbReference type="Proteomes" id="UP000032180"/>
    </source>
</evidence>
<feature type="domain" description="DUF4220" evidence="2">
    <location>
        <begin position="1"/>
        <end position="265"/>
    </location>
</feature>
<dbReference type="AlphaFoldDB" id="A0A0D9WW63"/>